<evidence type="ECO:0000256" key="10">
    <source>
        <dbReference type="PIRSR" id="PIRSR600246-3"/>
    </source>
</evidence>
<dbReference type="KEGG" id="iag:Igag_0237"/>
<dbReference type="BioCyc" id="IAGG583356:GHAH-249-MONOMER"/>
<dbReference type="InterPro" id="IPR029055">
    <property type="entry name" value="Ntn_hydrolases_N"/>
</dbReference>
<evidence type="ECO:0000256" key="1">
    <source>
        <dbReference type="ARBA" id="ARBA00012920"/>
    </source>
</evidence>
<evidence type="ECO:0000313" key="11">
    <source>
        <dbReference type="EMBL" id="ADM27086.1"/>
    </source>
</evidence>
<keyword evidence="2" id="KW-0645">Protease</keyword>
<dbReference type="EC" id="3.5.1.1" evidence="1"/>
<dbReference type="AlphaFoldDB" id="E0SQD6"/>
<feature type="binding site" evidence="9">
    <location>
        <begin position="232"/>
        <end position="235"/>
    </location>
    <ligand>
        <name>substrate</name>
    </ligand>
</feature>
<evidence type="ECO:0000256" key="3">
    <source>
        <dbReference type="ARBA" id="ARBA00022801"/>
    </source>
</evidence>
<dbReference type="EMBL" id="CP002098">
    <property type="protein sequence ID" value="ADM27086.1"/>
    <property type="molecule type" value="Genomic_DNA"/>
</dbReference>
<keyword evidence="12" id="KW-1185">Reference proteome</keyword>
<evidence type="ECO:0000256" key="7">
    <source>
        <dbReference type="ARBA" id="ARBA00049366"/>
    </source>
</evidence>
<sequence>MIILNSKKLVLAVHGGAGRWNLDNDTREAVYRSLRDALNAGFNVLKSGGKALDAVVEAVKVLEDSEIFNAGIGSALNALGYVEMDAGIMDGRSLRAIGIGATRYPKNPIVLARYAMEYTDHVIIVGEGADRLAKILRLEPRNNYIPSKIVAKYRELVKNPRSIGYWKKLPEILPKFLVGDTVGAVAMDDEGNVAAAASTGGVWLKLPGRIGDTPIVGAGFYADNRGGAAVATGLGEVIIMYGLTRKAVEKMISGLDANTACVTTIRELTSIYGDNNAGILCLDLRGEIVAVHNTPAMPYGYIEDLELKISFSGVKI</sequence>
<protein>
    <recommendedName>
        <fullName evidence="6">Plant-type L-asparaginase</fullName>
        <ecNumber evidence="1">3.5.1.1</ecNumber>
    </recommendedName>
    <alternativeName>
        <fullName evidence="5">L-asparagine amidohydrolase</fullName>
    </alternativeName>
</protein>
<evidence type="ECO:0000256" key="4">
    <source>
        <dbReference type="ARBA" id="ARBA00022813"/>
    </source>
</evidence>
<dbReference type="STRING" id="583356.Igag_0237"/>
<dbReference type="PANTHER" id="PTHR10188">
    <property type="entry name" value="L-ASPARAGINASE"/>
    <property type="match status" value="1"/>
</dbReference>
<dbReference type="CDD" id="cd14950">
    <property type="entry name" value="Asparaginase_2_like_2"/>
    <property type="match status" value="1"/>
</dbReference>
<feature type="site" description="Cleavage; by autolysis" evidence="10">
    <location>
        <begin position="180"/>
        <end position="181"/>
    </location>
</feature>
<dbReference type="InterPro" id="IPR000246">
    <property type="entry name" value="Peptidase_T2"/>
</dbReference>
<evidence type="ECO:0000256" key="8">
    <source>
        <dbReference type="PIRSR" id="PIRSR600246-1"/>
    </source>
</evidence>
<dbReference type="SUPFAM" id="SSF56235">
    <property type="entry name" value="N-terminal nucleophile aminohydrolases (Ntn hydrolases)"/>
    <property type="match status" value="1"/>
</dbReference>
<dbReference type="PANTHER" id="PTHR10188:SF6">
    <property type="entry name" value="N(4)-(BETA-N-ACETYLGLUCOSAMINYL)-L-ASPARAGINASE"/>
    <property type="match status" value="1"/>
</dbReference>
<name>E0SQD6_IGNAA</name>
<dbReference type="GO" id="GO:0008233">
    <property type="term" value="F:peptidase activity"/>
    <property type="evidence" value="ECO:0007669"/>
    <property type="project" value="UniProtKB-KW"/>
</dbReference>
<evidence type="ECO:0000256" key="9">
    <source>
        <dbReference type="PIRSR" id="PIRSR600246-2"/>
    </source>
</evidence>
<dbReference type="Proteomes" id="UP000001304">
    <property type="component" value="Chromosome"/>
</dbReference>
<proteinExistence type="predicted"/>
<organism evidence="11 12">
    <name type="scientific">Ignisphaera aggregans (strain DSM 17230 / JCM 13409 / AQ1.S1)</name>
    <dbReference type="NCBI Taxonomy" id="583356"/>
    <lineage>
        <taxon>Archaea</taxon>
        <taxon>Thermoproteota</taxon>
        <taxon>Thermoprotei</taxon>
        <taxon>Desulfurococcales</taxon>
        <taxon>Desulfurococcaceae</taxon>
        <taxon>Ignisphaera</taxon>
    </lineage>
</organism>
<reference evidence="11 12" key="1">
    <citation type="journal article" date="2010" name="Stand. Genomic Sci.">
        <title>Complete genome sequence of Ignisphaera aggregans type strain (AQ1.S1).</title>
        <authorList>
            <person name="Goker M."/>
            <person name="Held B."/>
            <person name="Lapidus A."/>
            <person name="Nolan M."/>
            <person name="Spring S."/>
            <person name="Yasawong M."/>
            <person name="Lucas S."/>
            <person name="Glavina Del Rio T."/>
            <person name="Tice H."/>
            <person name="Cheng J.F."/>
            <person name="Goodwin L."/>
            <person name="Tapia R."/>
            <person name="Pitluck S."/>
            <person name="Liolios K."/>
            <person name="Ivanova N."/>
            <person name="Mavromatis K."/>
            <person name="Mikhailova N."/>
            <person name="Pati A."/>
            <person name="Chen A."/>
            <person name="Palaniappan K."/>
            <person name="Brambilla E."/>
            <person name="Land M."/>
            <person name="Hauser L."/>
            <person name="Chang Y.J."/>
            <person name="Jeffries C.D."/>
            <person name="Brettin T."/>
            <person name="Detter J.C."/>
            <person name="Han C."/>
            <person name="Rohde M."/>
            <person name="Sikorski J."/>
            <person name="Woyke T."/>
            <person name="Bristow J."/>
            <person name="Eisen J.A."/>
            <person name="Markowitz V."/>
            <person name="Hugenholtz P."/>
            <person name="Kyrpides N.C."/>
            <person name="Klenk H.P."/>
        </authorList>
    </citation>
    <scope>NUCLEOTIDE SEQUENCE [LARGE SCALE GENOMIC DNA]</scope>
    <source>
        <strain evidence="12">DSM 17230 / JCM 13409 / AQ1.S1</strain>
    </source>
</reference>
<evidence type="ECO:0000256" key="5">
    <source>
        <dbReference type="ARBA" id="ARBA00030414"/>
    </source>
</evidence>
<evidence type="ECO:0000256" key="2">
    <source>
        <dbReference type="ARBA" id="ARBA00022670"/>
    </source>
</evidence>
<dbReference type="FunFam" id="3.60.20.30:FF:000001">
    <property type="entry name" value="Isoaspartyl peptidase/L-asparaginase"/>
    <property type="match status" value="1"/>
</dbReference>
<dbReference type="GO" id="GO:0005737">
    <property type="term" value="C:cytoplasm"/>
    <property type="evidence" value="ECO:0007669"/>
    <property type="project" value="TreeGrafter"/>
</dbReference>
<comment type="catalytic activity">
    <reaction evidence="7">
        <text>L-asparagine + H2O = L-aspartate + NH4(+)</text>
        <dbReference type="Rhea" id="RHEA:21016"/>
        <dbReference type="ChEBI" id="CHEBI:15377"/>
        <dbReference type="ChEBI" id="CHEBI:28938"/>
        <dbReference type="ChEBI" id="CHEBI:29991"/>
        <dbReference type="ChEBI" id="CHEBI:58048"/>
        <dbReference type="EC" id="3.5.1.1"/>
    </reaction>
</comment>
<dbReference type="Pfam" id="PF01112">
    <property type="entry name" value="Asparaginase_2"/>
    <property type="match status" value="1"/>
</dbReference>
<keyword evidence="4" id="KW-0068">Autocatalytic cleavage</keyword>
<dbReference type="Gene3D" id="3.60.20.30">
    <property type="entry name" value="(Glycosyl)asparaginase"/>
    <property type="match status" value="1"/>
</dbReference>
<dbReference type="GO" id="GO:0004067">
    <property type="term" value="F:asparaginase activity"/>
    <property type="evidence" value="ECO:0007669"/>
    <property type="project" value="UniProtKB-EC"/>
</dbReference>
<keyword evidence="3" id="KW-0378">Hydrolase</keyword>
<evidence type="ECO:0000313" key="12">
    <source>
        <dbReference type="Proteomes" id="UP000001304"/>
    </source>
</evidence>
<gene>
    <name evidence="11" type="ordered locus">Igag_0237</name>
</gene>
<feature type="active site" description="Nucleophile" evidence="8">
    <location>
        <position position="181"/>
    </location>
</feature>
<feature type="binding site" evidence="9">
    <location>
        <begin position="209"/>
        <end position="212"/>
    </location>
    <ligand>
        <name>substrate</name>
    </ligand>
</feature>
<accession>E0SQD6</accession>
<dbReference type="GO" id="GO:0006508">
    <property type="term" value="P:proteolysis"/>
    <property type="evidence" value="ECO:0007669"/>
    <property type="project" value="UniProtKB-KW"/>
</dbReference>
<evidence type="ECO:0000256" key="6">
    <source>
        <dbReference type="ARBA" id="ARBA00044776"/>
    </source>
</evidence>
<dbReference type="HOGENOM" id="CLU_021603_1_2_2"/>